<evidence type="ECO:0000313" key="6">
    <source>
        <dbReference type="EMBL" id="PPR07554.1"/>
    </source>
</evidence>
<keyword evidence="1 3" id="KW-0547">Nucleotide-binding</keyword>
<feature type="binding site" evidence="3">
    <location>
        <begin position="26"/>
        <end position="33"/>
    </location>
    <ligand>
        <name>GTP</name>
        <dbReference type="ChEBI" id="CHEBI:37565"/>
    </ligand>
</feature>
<feature type="binding site" evidence="4">
    <location>
        <position position="33"/>
    </location>
    <ligand>
        <name>Mg(2+)</name>
        <dbReference type="ChEBI" id="CHEBI:18420"/>
    </ligand>
</feature>
<protein>
    <recommendedName>
        <fullName evidence="8">ADP-ribosylation factor</fullName>
    </recommendedName>
</protein>
<keyword evidence="2 3" id="KW-0342">GTP-binding</keyword>
<dbReference type="GO" id="GO:0005525">
    <property type="term" value="F:GTP binding"/>
    <property type="evidence" value="ECO:0007669"/>
    <property type="project" value="UniProtKB-KW"/>
</dbReference>
<dbReference type="AlphaFoldDB" id="A0A409YWZ9"/>
<dbReference type="SMART" id="SM00178">
    <property type="entry name" value="SAR"/>
    <property type="match status" value="1"/>
</dbReference>
<evidence type="ECO:0000256" key="3">
    <source>
        <dbReference type="PIRSR" id="PIRSR606689-1"/>
    </source>
</evidence>
<evidence type="ECO:0000256" key="4">
    <source>
        <dbReference type="PIRSR" id="PIRSR606689-2"/>
    </source>
</evidence>
<feature type="binding site" evidence="3">
    <location>
        <begin position="149"/>
        <end position="152"/>
    </location>
    <ligand>
        <name>GTP</name>
        <dbReference type="ChEBI" id="CHEBI:37565"/>
    </ligand>
</feature>
<name>A0A409YWZ9_9AGAR</name>
<keyword evidence="4" id="KW-0460">Magnesium</keyword>
<dbReference type="InterPro" id="IPR027417">
    <property type="entry name" value="P-loop_NTPase"/>
</dbReference>
<comment type="caution">
    <text evidence="6">The sequence shown here is derived from an EMBL/GenBank/DDBJ whole genome shotgun (WGS) entry which is preliminary data.</text>
</comment>
<dbReference type="PROSITE" id="PS51417">
    <property type="entry name" value="ARF"/>
    <property type="match status" value="1"/>
</dbReference>
<feature type="region of interest" description="Disordered" evidence="5">
    <location>
        <begin position="336"/>
        <end position="358"/>
    </location>
</feature>
<feature type="binding site" evidence="4">
    <location>
        <position position="50"/>
    </location>
    <ligand>
        <name>Mg(2+)</name>
        <dbReference type="ChEBI" id="CHEBI:18420"/>
    </ligand>
</feature>
<dbReference type="Proteomes" id="UP000284842">
    <property type="component" value="Unassembled WGS sequence"/>
</dbReference>
<sequence>MSSIFQQIIQRFRFASSSDHTVMILGLDCAGKTTLLYRLKLGKVVTTMPSIGFHMHSVDLGIMTRSDKPLRLAAWETDGGGCGGASFLKYILPPYLANSNAIIWVVDACDKQRLEESVQSLDDVLKVLEKDGVKGIHAKSFFPILILANKFDQQNALPLEDIQSAFSKSLSGRISAVYKTSFTSKTWSATGLPNAFEWLSFALNSSKNLAPPRLPSIISSPPVINESNPRSPANLAQRLESWLARSENVKDQLSDDELLARFRTYDLPEWDHYTHIRLAFVILTKYGRKEGKDMLFKGLEEYIANNAETKQRTFHLSMTYVWIQIVHFGIRNMPQDNDWSASGDEQEGREGDSESAGTAQATMLNPFSEFLVVNPYVADSGLWTDYYSKEVLMSPEAKAGMVLPDKKPLPNLVVRDAILPPGVLH</sequence>
<evidence type="ECO:0000313" key="7">
    <source>
        <dbReference type="Proteomes" id="UP000284842"/>
    </source>
</evidence>
<dbReference type="InParanoid" id="A0A409YWZ9"/>
<feature type="binding site" evidence="3">
    <location>
        <position position="84"/>
    </location>
    <ligand>
        <name>GTP</name>
        <dbReference type="ChEBI" id="CHEBI:37565"/>
    </ligand>
</feature>
<keyword evidence="7" id="KW-1185">Reference proteome</keyword>
<dbReference type="PANTHER" id="PTHR11711">
    <property type="entry name" value="ADP RIBOSYLATION FACTOR-RELATED"/>
    <property type="match status" value="1"/>
</dbReference>
<proteinExistence type="predicted"/>
<evidence type="ECO:0000256" key="5">
    <source>
        <dbReference type="SAM" id="MobiDB-lite"/>
    </source>
</evidence>
<dbReference type="Gene3D" id="3.40.50.300">
    <property type="entry name" value="P-loop containing nucleotide triphosphate hydrolases"/>
    <property type="match status" value="1"/>
</dbReference>
<dbReference type="OrthoDB" id="427186at2759"/>
<evidence type="ECO:0000256" key="2">
    <source>
        <dbReference type="ARBA" id="ARBA00023134"/>
    </source>
</evidence>
<dbReference type="EMBL" id="NHTK01000424">
    <property type="protein sequence ID" value="PPR07554.1"/>
    <property type="molecule type" value="Genomic_DNA"/>
</dbReference>
<gene>
    <name evidence="6" type="ORF">CVT24_008750</name>
</gene>
<keyword evidence="4" id="KW-0479">Metal-binding</keyword>
<organism evidence="6 7">
    <name type="scientific">Panaeolus cyanescens</name>
    <dbReference type="NCBI Taxonomy" id="181874"/>
    <lineage>
        <taxon>Eukaryota</taxon>
        <taxon>Fungi</taxon>
        <taxon>Dikarya</taxon>
        <taxon>Basidiomycota</taxon>
        <taxon>Agaricomycotina</taxon>
        <taxon>Agaricomycetes</taxon>
        <taxon>Agaricomycetidae</taxon>
        <taxon>Agaricales</taxon>
        <taxon>Agaricineae</taxon>
        <taxon>Galeropsidaceae</taxon>
        <taxon>Panaeolus</taxon>
    </lineage>
</organism>
<dbReference type="InterPro" id="IPR024156">
    <property type="entry name" value="Small_GTPase_ARF"/>
</dbReference>
<dbReference type="SUPFAM" id="SSF52540">
    <property type="entry name" value="P-loop containing nucleoside triphosphate hydrolases"/>
    <property type="match status" value="1"/>
</dbReference>
<dbReference type="GO" id="GO:0003924">
    <property type="term" value="F:GTPase activity"/>
    <property type="evidence" value="ECO:0007669"/>
    <property type="project" value="InterPro"/>
</dbReference>
<evidence type="ECO:0000256" key="1">
    <source>
        <dbReference type="ARBA" id="ARBA00022741"/>
    </source>
</evidence>
<dbReference type="STRING" id="181874.A0A409YWZ9"/>
<accession>A0A409YWZ9</accession>
<dbReference type="Pfam" id="PF00025">
    <property type="entry name" value="Arf"/>
    <property type="match status" value="1"/>
</dbReference>
<evidence type="ECO:0008006" key="8">
    <source>
        <dbReference type="Google" id="ProtNLM"/>
    </source>
</evidence>
<reference evidence="6 7" key="1">
    <citation type="journal article" date="2018" name="Evol. Lett.">
        <title>Horizontal gene cluster transfer increased hallucinogenic mushroom diversity.</title>
        <authorList>
            <person name="Reynolds H.T."/>
            <person name="Vijayakumar V."/>
            <person name="Gluck-Thaler E."/>
            <person name="Korotkin H.B."/>
            <person name="Matheny P.B."/>
            <person name="Slot J.C."/>
        </authorList>
    </citation>
    <scope>NUCLEOTIDE SEQUENCE [LARGE SCALE GENOMIC DNA]</scope>
    <source>
        <strain evidence="6 7">2629</strain>
    </source>
</reference>
<dbReference type="SMART" id="SM00177">
    <property type="entry name" value="ARF"/>
    <property type="match status" value="1"/>
</dbReference>
<dbReference type="GO" id="GO:0046872">
    <property type="term" value="F:metal ion binding"/>
    <property type="evidence" value="ECO:0007669"/>
    <property type="project" value="UniProtKB-KW"/>
</dbReference>
<dbReference type="InterPro" id="IPR006689">
    <property type="entry name" value="Small_GTPase_ARF/SAR"/>
</dbReference>